<protein>
    <recommendedName>
        <fullName evidence="1">Methyltransferase FkbM domain-containing protein</fullName>
    </recommendedName>
</protein>
<dbReference type="RefSeq" id="WP_059135458.1">
    <property type="nucleotide sequence ID" value="NZ_LMAI01000002.1"/>
</dbReference>
<gene>
    <name evidence="2" type="ORF">AR686_01300</name>
</gene>
<comment type="caution">
    <text evidence="2">The sequence shown here is derived from an EMBL/GenBank/DDBJ whole genome shotgun (WGS) entry which is preliminary data.</text>
</comment>
<proteinExistence type="predicted"/>
<sequence>MVRKLIAELFRSLFKIPFFAEKYFGFHKHIFAPYKLFSGIKTEIIYRKNIRLKIHLDDWIQQQVYFLGDYEKPEIDYISQYLKSGNVFVDIGANIGLFSLNASKIVGDKGKVISFEAFSSNYRQFKNNIEINNFKNIISENKAISNQNSTVEILYNEGDHNIGMASSFLKHFTSKEIVESITLDDYASNNNIKKIDLIKIDIEGGEYNAILGMTKILNDSKPQVLIEINHQTLQDSGRTEKEIIDLFNQFNYDIIKKLSSDEQSYNAVFGFQS</sequence>
<dbReference type="Gene3D" id="3.40.50.150">
    <property type="entry name" value="Vaccinia Virus protein VP39"/>
    <property type="match status" value="1"/>
</dbReference>
<accession>A0A101CJM7</accession>
<dbReference type="SUPFAM" id="SSF53335">
    <property type="entry name" value="S-adenosyl-L-methionine-dependent methyltransferases"/>
    <property type="match status" value="1"/>
</dbReference>
<name>A0A101CJM7_9FLAO</name>
<dbReference type="InterPro" id="IPR029063">
    <property type="entry name" value="SAM-dependent_MTases_sf"/>
</dbReference>
<dbReference type="InterPro" id="IPR006342">
    <property type="entry name" value="FkbM_mtfrase"/>
</dbReference>
<evidence type="ECO:0000313" key="2">
    <source>
        <dbReference type="EMBL" id="KUJ57438.1"/>
    </source>
</evidence>
<reference evidence="2 3" key="1">
    <citation type="submission" date="2015-10" db="EMBL/GenBank/DDBJ databases">
        <title>Genome sequence of Chryseobacterium greenlandense.</title>
        <authorList>
            <person name="Newman J."/>
            <person name="Fischer K."/>
            <person name="Miller J."/>
        </authorList>
    </citation>
    <scope>NUCLEOTIDE SEQUENCE [LARGE SCALE GENOMIC DNA]</scope>
    <source>
        <strain evidence="2 3">UMB34</strain>
    </source>
</reference>
<dbReference type="PANTHER" id="PTHR34203">
    <property type="entry name" value="METHYLTRANSFERASE, FKBM FAMILY PROTEIN"/>
    <property type="match status" value="1"/>
</dbReference>
<dbReference type="AlphaFoldDB" id="A0A101CJM7"/>
<dbReference type="NCBIfam" id="TIGR01444">
    <property type="entry name" value="fkbM_fam"/>
    <property type="match status" value="1"/>
</dbReference>
<feature type="domain" description="Methyltransferase FkbM" evidence="1">
    <location>
        <begin position="90"/>
        <end position="253"/>
    </location>
</feature>
<dbReference type="InterPro" id="IPR052514">
    <property type="entry name" value="SAM-dependent_MTase"/>
</dbReference>
<dbReference type="PANTHER" id="PTHR34203:SF15">
    <property type="entry name" value="SLL1173 PROTEIN"/>
    <property type="match status" value="1"/>
</dbReference>
<dbReference type="EMBL" id="LMAI01000002">
    <property type="protein sequence ID" value="KUJ57438.1"/>
    <property type="molecule type" value="Genomic_DNA"/>
</dbReference>
<evidence type="ECO:0000259" key="1">
    <source>
        <dbReference type="Pfam" id="PF05050"/>
    </source>
</evidence>
<dbReference type="Pfam" id="PF05050">
    <property type="entry name" value="Methyltransf_21"/>
    <property type="match status" value="1"/>
</dbReference>
<organism evidence="2 3">
    <name type="scientific">Chryseobacterium aquaticum subsp. greenlandense</name>
    <dbReference type="NCBI Taxonomy" id="345663"/>
    <lineage>
        <taxon>Bacteria</taxon>
        <taxon>Pseudomonadati</taxon>
        <taxon>Bacteroidota</taxon>
        <taxon>Flavobacteriia</taxon>
        <taxon>Flavobacteriales</taxon>
        <taxon>Weeksellaceae</taxon>
        <taxon>Chryseobacterium group</taxon>
        <taxon>Chryseobacterium</taxon>
    </lineage>
</organism>
<evidence type="ECO:0000313" key="3">
    <source>
        <dbReference type="Proteomes" id="UP000054388"/>
    </source>
</evidence>
<dbReference type="Proteomes" id="UP000054388">
    <property type="component" value="Unassembled WGS sequence"/>
</dbReference>